<accession>A0A250IA26</accession>
<dbReference type="Proteomes" id="UP000217289">
    <property type="component" value="Chromosome"/>
</dbReference>
<feature type="transmembrane region" description="Helical" evidence="1">
    <location>
        <begin position="128"/>
        <end position="147"/>
    </location>
</feature>
<dbReference type="Gene3D" id="3.30.1390.10">
    <property type="match status" value="1"/>
</dbReference>
<evidence type="ECO:0000313" key="2">
    <source>
        <dbReference type="EMBL" id="ATB28073.1"/>
    </source>
</evidence>
<protein>
    <recommendedName>
        <fullName evidence="4">Ribosomal protein L7/L12 C-terminal domain-containing protein</fullName>
    </recommendedName>
</protein>
<dbReference type="OrthoDB" id="3298842at2"/>
<sequence>MTPSALCPACEWTSEDAPATASSGPCPRCGAALLDPRLERLRLLSVIKAHHRLPPAPRREATPAREPSEIERLILADRPIEAMKRHRQLTGASLKQAKDHVEAVAAKLRGEHAPIAPDTREESAHGNVLVWLFAAFVLSAIAAMWLWNR</sequence>
<keyword evidence="3" id="KW-1185">Reference proteome</keyword>
<dbReference type="KEGG" id="mbd:MEBOL_001518"/>
<keyword evidence="1" id="KW-0812">Transmembrane</keyword>
<evidence type="ECO:0000256" key="1">
    <source>
        <dbReference type="SAM" id="Phobius"/>
    </source>
</evidence>
<dbReference type="RefSeq" id="WP_095976790.1">
    <property type="nucleotide sequence ID" value="NZ_CP022163.1"/>
</dbReference>
<evidence type="ECO:0008006" key="4">
    <source>
        <dbReference type="Google" id="ProtNLM"/>
    </source>
</evidence>
<evidence type="ECO:0000313" key="3">
    <source>
        <dbReference type="Proteomes" id="UP000217289"/>
    </source>
</evidence>
<proteinExistence type="predicted"/>
<keyword evidence="1" id="KW-1133">Transmembrane helix</keyword>
<organism evidence="2 3">
    <name type="scientific">Melittangium boletus DSM 14713</name>
    <dbReference type="NCBI Taxonomy" id="1294270"/>
    <lineage>
        <taxon>Bacteria</taxon>
        <taxon>Pseudomonadati</taxon>
        <taxon>Myxococcota</taxon>
        <taxon>Myxococcia</taxon>
        <taxon>Myxococcales</taxon>
        <taxon>Cystobacterineae</taxon>
        <taxon>Archangiaceae</taxon>
        <taxon>Melittangium</taxon>
    </lineage>
</organism>
<name>A0A250IA26_9BACT</name>
<gene>
    <name evidence="2" type="ORF">MEBOL_001518</name>
</gene>
<reference evidence="2 3" key="1">
    <citation type="submission" date="2017-06" db="EMBL/GenBank/DDBJ databases">
        <authorList>
            <person name="Kim H.J."/>
            <person name="Triplett B.A."/>
        </authorList>
    </citation>
    <scope>NUCLEOTIDE SEQUENCE [LARGE SCALE GENOMIC DNA]</scope>
    <source>
        <strain evidence="2 3">DSM 14713</strain>
    </source>
</reference>
<dbReference type="AlphaFoldDB" id="A0A250IA26"/>
<keyword evidence="1" id="KW-0472">Membrane</keyword>
<dbReference type="InterPro" id="IPR014719">
    <property type="entry name" value="Ribosomal_bL12_C/ClpS-like"/>
</dbReference>
<dbReference type="EMBL" id="CP022163">
    <property type="protein sequence ID" value="ATB28073.1"/>
    <property type="molecule type" value="Genomic_DNA"/>
</dbReference>